<dbReference type="PANTHER" id="PTHR47611">
    <property type="entry name" value="HAT DIMERISATION DOMAIN, C-TERMINAL"/>
    <property type="match status" value="1"/>
</dbReference>
<dbReference type="InterPro" id="IPR012337">
    <property type="entry name" value="RNaseH-like_sf"/>
</dbReference>
<protein>
    <recommendedName>
        <fullName evidence="1">HAT C-terminal dimerisation domain-containing protein</fullName>
    </recommendedName>
</protein>
<dbReference type="SUPFAM" id="SSF53098">
    <property type="entry name" value="Ribonuclease H-like"/>
    <property type="match status" value="1"/>
</dbReference>
<evidence type="ECO:0000259" key="1">
    <source>
        <dbReference type="Pfam" id="PF05699"/>
    </source>
</evidence>
<keyword evidence="3" id="KW-1185">Reference proteome</keyword>
<evidence type="ECO:0000313" key="3">
    <source>
        <dbReference type="Proteomes" id="UP001160148"/>
    </source>
</evidence>
<organism evidence="2 3">
    <name type="scientific">Macrosiphum euphorbiae</name>
    <name type="common">potato aphid</name>
    <dbReference type="NCBI Taxonomy" id="13131"/>
    <lineage>
        <taxon>Eukaryota</taxon>
        <taxon>Metazoa</taxon>
        <taxon>Ecdysozoa</taxon>
        <taxon>Arthropoda</taxon>
        <taxon>Hexapoda</taxon>
        <taxon>Insecta</taxon>
        <taxon>Pterygota</taxon>
        <taxon>Neoptera</taxon>
        <taxon>Paraneoptera</taxon>
        <taxon>Hemiptera</taxon>
        <taxon>Sternorrhyncha</taxon>
        <taxon>Aphidomorpha</taxon>
        <taxon>Aphidoidea</taxon>
        <taxon>Aphididae</taxon>
        <taxon>Macrosiphini</taxon>
        <taxon>Macrosiphum</taxon>
    </lineage>
</organism>
<evidence type="ECO:0000313" key="2">
    <source>
        <dbReference type="EMBL" id="CAI6357985.1"/>
    </source>
</evidence>
<dbReference type="AlphaFoldDB" id="A0AAV0WQ16"/>
<sequence length="138" mass="16038">MGKKSLVNKARDIQLESENHTSVATMPSTSNDSIWNDFDTEVQSLVQSRNPTSAFIVEIDKYLLEPLIPRAADPLLWWKENKSVYPRLFQIMKKRFCILVTSVPCERIFSKAGQTITEKRSRLHSKNFEKMIFLNFNL</sequence>
<gene>
    <name evidence="2" type="ORF">MEUPH1_LOCUS13549</name>
</gene>
<proteinExistence type="predicted"/>
<dbReference type="Pfam" id="PF05699">
    <property type="entry name" value="Dimer_Tnp_hAT"/>
    <property type="match status" value="1"/>
</dbReference>
<comment type="caution">
    <text evidence="2">The sequence shown here is derived from an EMBL/GenBank/DDBJ whole genome shotgun (WGS) entry which is preliminary data.</text>
</comment>
<dbReference type="GO" id="GO:0046983">
    <property type="term" value="F:protein dimerization activity"/>
    <property type="evidence" value="ECO:0007669"/>
    <property type="project" value="InterPro"/>
</dbReference>
<dbReference type="EMBL" id="CARXXK010000002">
    <property type="protein sequence ID" value="CAI6357985.1"/>
    <property type="molecule type" value="Genomic_DNA"/>
</dbReference>
<feature type="domain" description="HAT C-terminal dimerisation" evidence="1">
    <location>
        <begin position="58"/>
        <end position="138"/>
    </location>
</feature>
<name>A0AAV0WQ16_9HEMI</name>
<dbReference type="PANTHER" id="PTHR47611:SF3">
    <property type="entry name" value="HAT C-TERMINAL DIMERISATION DOMAIN-CONTAINING PROTEIN"/>
    <property type="match status" value="1"/>
</dbReference>
<reference evidence="2 3" key="1">
    <citation type="submission" date="2023-01" db="EMBL/GenBank/DDBJ databases">
        <authorList>
            <person name="Whitehead M."/>
        </authorList>
    </citation>
    <scope>NUCLEOTIDE SEQUENCE [LARGE SCALE GENOMIC DNA]</scope>
</reference>
<dbReference type="Proteomes" id="UP001160148">
    <property type="component" value="Unassembled WGS sequence"/>
</dbReference>
<accession>A0AAV0WQ16</accession>
<dbReference type="InterPro" id="IPR008906">
    <property type="entry name" value="HATC_C_dom"/>
</dbReference>